<dbReference type="Proteomes" id="UP001151760">
    <property type="component" value="Unassembled WGS sequence"/>
</dbReference>
<reference evidence="1" key="1">
    <citation type="journal article" date="2022" name="Int. J. Mol. Sci.">
        <title>Draft Genome of Tanacetum Coccineum: Genomic Comparison of Closely Related Tanacetum-Family Plants.</title>
        <authorList>
            <person name="Yamashiro T."/>
            <person name="Shiraishi A."/>
            <person name="Nakayama K."/>
            <person name="Satake H."/>
        </authorList>
    </citation>
    <scope>NUCLEOTIDE SEQUENCE</scope>
</reference>
<reference evidence="1" key="2">
    <citation type="submission" date="2022-01" db="EMBL/GenBank/DDBJ databases">
        <authorList>
            <person name="Yamashiro T."/>
            <person name="Shiraishi A."/>
            <person name="Satake H."/>
            <person name="Nakayama K."/>
        </authorList>
    </citation>
    <scope>NUCLEOTIDE SEQUENCE</scope>
</reference>
<sequence length="115" mass="13087">MSSHLMQLLGNFVIRTTICCCQSSLKRCTKKNCNKQKAEAVLKLFLTLRRLKYWSQEAPAEEETWQVREAVGWTNKKVTRGTGAMLDICVVTRYLERKACCNNEAVGGVQNDQIT</sequence>
<evidence type="ECO:0008006" key="3">
    <source>
        <dbReference type="Google" id="ProtNLM"/>
    </source>
</evidence>
<gene>
    <name evidence="1" type="ORF">Tco_0839412</name>
</gene>
<dbReference type="EMBL" id="BQNB010012547">
    <property type="protein sequence ID" value="GJT04950.1"/>
    <property type="molecule type" value="Genomic_DNA"/>
</dbReference>
<name>A0ABQ5AR76_9ASTR</name>
<organism evidence="1 2">
    <name type="scientific">Tanacetum coccineum</name>
    <dbReference type="NCBI Taxonomy" id="301880"/>
    <lineage>
        <taxon>Eukaryota</taxon>
        <taxon>Viridiplantae</taxon>
        <taxon>Streptophyta</taxon>
        <taxon>Embryophyta</taxon>
        <taxon>Tracheophyta</taxon>
        <taxon>Spermatophyta</taxon>
        <taxon>Magnoliopsida</taxon>
        <taxon>eudicotyledons</taxon>
        <taxon>Gunneridae</taxon>
        <taxon>Pentapetalae</taxon>
        <taxon>asterids</taxon>
        <taxon>campanulids</taxon>
        <taxon>Asterales</taxon>
        <taxon>Asteraceae</taxon>
        <taxon>Asteroideae</taxon>
        <taxon>Anthemideae</taxon>
        <taxon>Anthemidinae</taxon>
        <taxon>Tanacetum</taxon>
    </lineage>
</organism>
<accession>A0ABQ5AR76</accession>
<comment type="caution">
    <text evidence="1">The sequence shown here is derived from an EMBL/GenBank/DDBJ whole genome shotgun (WGS) entry which is preliminary data.</text>
</comment>
<evidence type="ECO:0000313" key="1">
    <source>
        <dbReference type="EMBL" id="GJT04950.1"/>
    </source>
</evidence>
<evidence type="ECO:0000313" key="2">
    <source>
        <dbReference type="Proteomes" id="UP001151760"/>
    </source>
</evidence>
<protein>
    <recommendedName>
        <fullName evidence="3">Secreted protein</fullName>
    </recommendedName>
</protein>
<keyword evidence="2" id="KW-1185">Reference proteome</keyword>
<proteinExistence type="predicted"/>